<sequence>MDATEKEHLLALVASITIEHGLDTDDMLSLADDISNGRRETSYPMSAFEDLIRFMSDIDEQIPEWIAMTKDVPFSDRQLDIVLLLIETRFWHGFLTKHISSFWHWKVVFGSAWPVHCQAVSEERITGFLPLMEKTTNKLVPWVDIISRHYGEDFGPGYEVLRRAYFPAGIEDVRVGFHKHYEETKSAWHHLEKRSRLMEKYVGTNSSLLEASRDLLRETAALLNPLLKIAKIWGKNTRAQKEWQQLPGNSCGLTYGWRTRVDISSNNYELCLPEDDGNCPWRSYCGHQTPIRMEKGSAWRDFLCNQRQPDLTTTRRYTVEDSTEEPDEQDGPLEIILPQAVYPIWCKHYDKYGVALLKVKKFRVVKDNSVSEMHSKEISLETGEDYWKTRVIKIRGTHAGYQIYDQKLLKGRPRFDAVHNLRLDYFNAALKDLLSKRHVKDSRSDQACAVLEGVDEI</sequence>
<dbReference type="Proteomes" id="UP001480595">
    <property type="component" value="Unassembled WGS sequence"/>
</dbReference>
<organism evidence="1 2">
    <name type="scientific">Apiospora phragmitis</name>
    <dbReference type="NCBI Taxonomy" id="2905665"/>
    <lineage>
        <taxon>Eukaryota</taxon>
        <taxon>Fungi</taxon>
        <taxon>Dikarya</taxon>
        <taxon>Ascomycota</taxon>
        <taxon>Pezizomycotina</taxon>
        <taxon>Sordariomycetes</taxon>
        <taxon>Xylariomycetidae</taxon>
        <taxon>Amphisphaeriales</taxon>
        <taxon>Apiosporaceae</taxon>
        <taxon>Apiospora</taxon>
    </lineage>
</organism>
<protein>
    <submittedName>
        <fullName evidence="1">Uncharacterized protein</fullName>
    </submittedName>
</protein>
<evidence type="ECO:0000313" key="1">
    <source>
        <dbReference type="EMBL" id="KAK8073847.1"/>
    </source>
</evidence>
<accession>A0ABR1VRL4</accession>
<dbReference type="GeneID" id="92089218"/>
<name>A0ABR1VRL4_9PEZI</name>
<dbReference type="RefSeq" id="XP_066718322.1">
    <property type="nucleotide sequence ID" value="XM_066856155.1"/>
</dbReference>
<proteinExistence type="predicted"/>
<dbReference type="EMBL" id="JAQQWL010000005">
    <property type="protein sequence ID" value="KAK8073847.1"/>
    <property type="molecule type" value="Genomic_DNA"/>
</dbReference>
<comment type="caution">
    <text evidence="1">The sequence shown here is derived from an EMBL/GenBank/DDBJ whole genome shotgun (WGS) entry which is preliminary data.</text>
</comment>
<gene>
    <name evidence="1" type="ORF">PG994_004746</name>
</gene>
<reference evidence="1 2" key="1">
    <citation type="submission" date="2023-01" db="EMBL/GenBank/DDBJ databases">
        <title>Analysis of 21 Apiospora genomes using comparative genomics revels a genus with tremendous synthesis potential of carbohydrate active enzymes and secondary metabolites.</title>
        <authorList>
            <person name="Sorensen T."/>
        </authorList>
    </citation>
    <scope>NUCLEOTIDE SEQUENCE [LARGE SCALE GENOMIC DNA]</scope>
    <source>
        <strain evidence="1 2">CBS 135458</strain>
    </source>
</reference>
<evidence type="ECO:0000313" key="2">
    <source>
        <dbReference type="Proteomes" id="UP001480595"/>
    </source>
</evidence>
<keyword evidence="2" id="KW-1185">Reference proteome</keyword>